<organism evidence="2 3">
    <name type="scientific">Trichinella papuae</name>
    <dbReference type="NCBI Taxonomy" id="268474"/>
    <lineage>
        <taxon>Eukaryota</taxon>
        <taxon>Metazoa</taxon>
        <taxon>Ecdysozoa</taxon>
        <taxon>Nematoda</taxon>
        <taxon>Enoplea</taxon>
        <taxon>Dorylaimia</taxon>
        <taxon>Trichinellida</taxon>
        <taxon>Trichinellidae</taxon>
        <taxon>Trichinella</taxon>
    </lineage>
</organism>
<evidence type="ECO:0000313" key="3">
    <source>
        <dbReference type="Proteomes" id="UP000054843"/>
    </source>
</evidence>
<feature type="region of interest" description="Disordered" evidence="1">
    <location>
        <begin position="1"/>
        <end position="70"/>
    </location>
</feature>
<dbReference type="EMBL" id="JYDO01000179">
    <property type="protein sequence ID" value="KRZ67968.1"/>
    <property type="molecule type" value="Genomic_DNA"/>
</dbReference>
<evidence type="ECO:0000313" key="2">
    <source>
        <dbReference type="EMBL" id="KRZ67968.1"/>
    </source>
</evidence>
<reference evidence="2 3" key="1">
    <citation type="submission" date="2015-01" db="EMBL/GenBank/DDBJ databases">
        <title>Evolution of Trichinella species and genotypes.</title>
        <authorList>
            <person name="Korhonen P.K."/>
            <person name="Edoardo P."/>
            <person name="Giuseppe L.R."/>
            <person name="Gasser R.B."/>
        </authorList>
    </citation>
    <scope>NUCLEOTIDE SEQUENCE [LARGE SCALE GENOMIC DNA]</scope>
    <source>
        <strain evidence="2">ISS1980</strain>
    </source>
</reference>
<protein>
    <submittedName>
        <fullName evidence="2">Uncharacterized protein</fullName>
    </submittedName>
</protein>
<name>A0A0V1M8V6_9BILA</name>
<dbReference type="Proteomes" id="UP000054843">
    <property type="component" value="Unassembled WGS sequence"/>
</dbReference>
<keyword evidence="3" id="KW-1185">Reference proteome</keyword>
<accession>A0A0V1M8V6</accession>
<proteinExistence type="predicted"/>
<evidence type="ECO:0000256" key="1">
    <source>
        <dbReference type="SAM" id="MobiDB-lite"/>
    </source>
</evidence>
<gene>
    <name evidence="2" type="ORF">T10_11224</name>
</gene>
<sequence length="97" mass="10720">MTKDRSWSDDDDDDDGRGAVQSAEVDDDKDNAPSPAQQSVPYLSGQKEQNESAISGGKLNQNCVFEDDDDDDDDCSLCLTWMCKKNGISVQTSPRLW</sequence>
<comment type="caution">
    <text evidence="2">The sequence shown here is derived from an EMBL/GenBank/DDBJ whole genome shotgun (WGS) entry which is preliminary data.</text>
</comment>
<dbReference type="AlphaFoldDB" id="A0A0V1M8V6"/>